<proteinExistence type="predicted"/>
<sequence>MSKSKQVNEQGAQMPTRRHRKRTRQARLPPETPGTAAERLTGVSEVLSARVSPLVLHQLQWRVARERSPKTKYHHVGFVLMVCADSRSGARIDLAMEPVVIGVAIVIAPSMSLLLVVLGTATAHESYRPAGWLAGWLYDWLAELEKKQERGGPCIFFQARCN</sequence>
<feature type="compositionally biased region" description="Polar residues" evidence="1">
    <location>
        <begin position="1"/>
        <end position="13"/>
    </location>
</feature>
<evidence type="ECO:0000256" key="1">
    <source>
        <dbReference type="SAM" id="MobiDB-lite"/>
    </source>
</evidence>
<keyword evidence="4" id="KW-1185">Reference proteome</keyword>
<name>A0ABR1LRR1_9PEZI</name>
<gene>
    <name evidence="3" type="ORF">IWX46DRAFT_664814</name>
</gene>
<keyword evidence="2" id="KW-1133">Transmembrane helix</keyword>
<organism evidence="3 4">
    <name type="scientific">Phyllosticta citricarpa</name>
    <dbReference type="NCBI Taxonomy" id="55181"/>
    <lineage>
        <taxon>Eukaryota</taxon>
        <taxon>Fungi</taxon>
        <taxon>Dikarya</taxon>
        <taxon>Ascomycota</taxon>
        <taxon>Pezizomycotina</taxon>
        <taxon>Dothideomycetes</taxon>
        <taxon>Dothideomycetes incertae sedis</taxon>
        <taxon>Botryosphaeriales</taxon>
        <taxon>Phyllostictaceae</taxon>
        <taxon>Phyllosticta</taxon>
    </lineage>
</organism>
<dbReference type="Proteomes" id="UP001365128">
    <property type="component" value="Unassembled WGS sequence"/>
</dbReference>
<feature type="region of interest" description="Disordered" evidence="1">
    <location>
        <begin position="1"/>
        <end position="36"/>
    </location>
</feature>
<evidence type="ECO:0000313" key="4">
    <source>
        <dbReference type="Proteomes" id="UP001365128"/>
    </source>
</evidence>
<keyword evidence="2" id="KW-0812">Transmembrane</keyword>
<dbReference type="EMBL" id="JBBPDW010000032">
    <property type="protein sequence ID" value="KAK7537879.1"/>
    <property type="molecule type" value="Genomic_DNA"/>
</dbReference>
<feature type="compositionally biased region" description="Basic residues" evidence="1">
    <location>
        <begin position="16"/>
        <end position="25"/>
    </location>
</feature>
<evidence type="ECO:0000313" key="3">
    <source>
        <dbReference type="EMBL" id="KAK7537879.1"/>
    </source>
</evidence>
<protein>
    <submittedName>
        <fullName evidence="3">Uncharacterized protein</fullName>
    </submittedName>
</protein>
<keyword evidence="2" id="KW-0472">Membrane</keyword>
<accession>A0ABR1LRR1</accession>
<evidence type="ECO:0000256" key="2">
    <source>
        <dbReference type="SAM" id="Phobius"/>
    </source>
</evidence>
<reference evidence="3 4" key="1">
    <citation type="submission" date="2024-04" db="EMBL/GenBank/DDBJ databases">
        <title>Phyllosticta paracitricarpa is synonymous to the EU quarantine fungus P. citricarpa based on phylogenomic analyses.</title>
        <authorList>
            <consortium name="Lawrence Berkeley National Laboratory"/>
            <person name="Van Ingen-Buijs V.A."/>
            <person name="Van Westerhoven A.C."/>
            <person name="Haridas S."/>
            <person name="Skiadas P."/>
            <person name="Martin F."/>
            <person name="Groenewald J.Z."/>
            <person name="Crous P.W."/>
            <person name="Seidl M.F."/>
        </authorList>
    </citation>
    <scope>NUCLEOTIDE SEQUENCE [LARGE SCALE GENOMIC DNA]</scope>
    <source>
        <strain evidence="3 4">CBS 122670</strain>
    </source>
</reference>
<feature type="transmembrane region" description="Helical" evidence="2">
    <location>
        <begin position="99"/>
        <end position="123"/>
    </location>
</feature>
<comment type="caution">
    <text evidence="3">The sequence shown here is derived from an EMBL/GenBank/DDBJ whole genome shotgun (WGS) entry which is preliminary data.</text>
</comment>